<protein>
    <submittedName>
        <fullName evidence="2">Uncharacterized protein</fullName>
    </submittedName>
</protein>
<dbReference type="AlphaFoldDB" id="A0A284R2F1"/>
<gene>
    <name evidence="2" type="ORF">ARMOST_06238</name>
</gene>
<feature type="region of interest" description="Disordered" evidence="1">
    <location>
        <begin position="1"/>
        <end position="23"/>
    </location>
</feature>
<name>A0A284R2F1_ARMOS</name>
<sequence length="158" mass="18193">MSQHFQSNAQPTPASANESSTVSELQDTPLVEFILMRCYTLTHMFSDKQYEHLGHLGLRFKATLFSHPPSPEIPVWQFLVDILAEFWVLWPIEDDILIFVDFEEEKTLRSMEIVSMFVMALEWRWSDPALHPEGDVVMSLDFCGNGNTKTQNEIGQLT</sequence>
<accession>A0A284R2F1</accession>
<keyword evidence="3" id="KW-1185">Reference proteome</keyword>
<proteinExistence type="predicted"/>
<organism evidence="2 3">
    <name type="scientific">Armillaria ostoyae</name>
    <name type="common">Armillaria root rot fungus</name>
    <dbReference type="NCBI Taxonomy" id="47428"/>
    <lineage>
        <taxon>Eukaryota</taxon>
        <taxon>Fungi</taxon>
        <taxon>Dikarya</taxon>
        <taxon>Basidiomycota</taxon>
        <taxon>Agaricomycotina</taxon>
        <taxon>Agaricomycetes</taxon>
        <taxon>Agaricomycetidae</taxon>
        <taxon>Agaricales</taxon>
        <taxon>Marasmiineae</taxon>
        <taxon>Physalacriaceae</taxon>
        <taxon>Armillaria</taxon>
    </lineage>
</organism>
<dbReference type="EMBL" id="FUEG01000004">
    <property type="protein sequence ID" value="SJL02897.1"/>
    <property type="molecule type" value="Genomic_DNA"/>
</dbReference>
<evidence type="ECO:0000256" key="1">
    <source>
        <dbReference type="SAM" id="MobiDB-lite"/>
    </source>
</evidence>
<reference evidence="3" key="1">
    <citation type="journal article" date="2017" name="Nat. Ecol. Evol.">
        <title>Genome expansion and lineage-specific genetic innovations in the forest pathogenic fungi Armillaria.</title>
        <authorList>
            <person name="Sipos G."/>
            <person name="Prasanna A.N."/>
            <person name="Walter M.C."/>
            <person name="O'Connor E."/>
            <person name="Balint B."/>
            <person name="Krizsan K."/>
            <person name="Kiss B."/>
            <person name="Hess J."/>
            <person name="Varga T."/>
            <person name="Slot J."/>
            <person name="Riley R."/>
            <person name="Boka B."/>
            <person name="Rigling D."/>
            <person name="Barry K."/>
            <person name="Lee J."/>
            <person name="Mihaltcheva S."/>
            <person name="LaButti K."/>
            <person name="Lipzen A."/>
            <person name="Waldron R."/>
            <person name="Moloney N.M."/>
            <person name="Sperisen C."/>
            <person name="Kredics L."/>
            <person name="Vagvoelgyi C."/>
            <person name="Patrignani A."/>
            <person name="Fitzpatrick D."/>
            <person name="Nagy I."/>
            <person name="Doyle S."/>
            <person name="Anderson J.B."/>
            <person name="Grigoriev I.V."/>
            <person name="Gueldener U."/>
            <person name="Muensterkoetter M."/>
            <person name="Nagy L.G."/>
        </authorList>
    </citation>
    <scope>NUCLEOTIDE SEQUENCE [LARGE SCALE GENOMIC DNA]</scope>
    <source>
        <strain evidence="3">C18/9</strain>
    </source>
</reference>
<dbReference type="Proteomes" id="UP000219338">
    <property type="component" value="Unassembled WGS sequence"/>
</dbReference>
<evidence type="ECO:0000313" key="2">
    <source>
        <dbReference type="EMBL" id="SJL02897.1"/>
    </source>
</evidence>
<evidence type="ECO:0000313" key="3">
    <source>
        <dbReference type="Proteomes" id="UP000219338"/>
    </source>
</evidence>